<organism evidence="1 2">
    <name type="scientific">Holotrichia oblita</name>
    <name type="common">Chafer beetle</name>
    <dbReference type="NCBI Taxonomy" id="644536"/>
    <lineage>
        <taxon>Eukaryota</taxon>
        <taxon>Metazoa</taxon>
        <taxon>Ecdysozoa</taxon>
        <taxon>Arthropoda</taxon>
        <taxon>Hexapoda</taxon>
        <taxon>Insecta</taxon>
        <taxon>Pterygota</taxon>
        <taxon>Neoptera</taxon>
        <taxon>Endopterygota</taxon>
        <taxon>Coleoptera</taxon>
        <taxon>Polyphaga</taxon>
        <taxon>Scarabaeiformia</taxon>
        <taxon>Scarabaeidae</taxon>
        <taxon>Melolonthinae</taxon>
        <taxon>Holotrichia</taxon>
    </lineage>
</organism>
<gene>
    <name evidence="1" type="ORF">MML48_7g00015562</name>
</gene>
<proteinExistence type="predicted"/>
<keyword evidence="1" id="KW-0418">Kinase</keyword>
<protein>
    <submittedName>
        <fullName evidence="1">Polo kinase kinase</fullName>
    </submittedName>
</protein>
<accession>A0ACB9SVI7</accession>
<comment type="caution">
    <text evidence="1">The sequence shown here is derived from an EMBL/GenBank/DDBJ whole genome shotgun (WGS) entry which is preliminary data.</text>
</comment>
<evidence type="ECO:0000313" key="1">
    <source>
        <dbReference type="EMBL" id="KAI4458270.1"/>
    </source>
</evidence>
<dbReference type="EMBL" id="CM043021">
    <property type="protein sequence ID" value="KAI4458270.1"/>
    <property type="molecule type" value="Genomic_DNA"/>
</dbReference>
<sequence length="1346" mass="153161">MGCDPEEFWDMIGELGDGAYGKVYKAQHKTTGQLAAAKMCRLDGEEDLADFMIEIDILSECRNTNIVELIEAFQRDQQLWMLIEYCDGGAVDSIMTELEKPLTEPQIAYVCQNICKGLQFLHKSHIIHRDLKAGNVLLTMAGGVKLADFGVSAKNKYTLQKHDTFIGTPYWMAPEVVLCETFRDNPYDFKVDIWSMGITLIELAQMEPPNHEMSPLRVLLKIQKSDPPKLEQPSKWSKDFVDFVSKALIKDPEKRPNCEDLLRHPFISGTLSVKPIRDLLLEYKAEVVEEEVTDEDSEDNRTSQLPADIEDDSASVRSNDVDTKAVEIETAKPATEDKSDPKKLKKEISVESTTSTGSADGDKKQAENKEEAHRKTSREKGPAPLPPTTPAIPVISSTAASTTTSTITATISGAASEKDKVPPAPPPMPEIVIAPIQEETKEEKPLEEKTESRSSQLEPQSGDSNRKHIVPNDGGDLLETAYSKILSDIKEDQQTMHVDSGKLSESVIISGSSSTRSIDDNNLVVVSTSQPDRNKLNTSTIIISDNSDPSNSLASNISQVTVVTTHPPVIVDNFQSSPISSTSSSNSGNEVVIVANETNKTRVNESSDDECYPSLDSLEYPPPNEFRDKPLKKLDESEVLIVDSSYVDSGLEVTSDNSRLLDTSHVSVVKIDEEKVQVKDSASFMYDKIVDNNLRGSNSDISNSSSGKGSRSEEEVRGTSIILEGIPLKENECRQKVNGQIIHSTSRDNFYKSNGKNCSDSFESAVSDSRSHSDSGSVRSSDSHRRPISRTSKSIEQSDAESISLASHDSRGSGKDSRDVFSESGENEDEVVILRNKPKSVRKEESVINMHNRKTRKRTRKFMVDGVMITTTTSKVIYGDEDNFTTGDAHADRKQELRELKYLQKQEQKQFQELGMKENLALEQQEKRFEQERQSLERTYENDLEMLSRQQRLQIERAEAQQDADLRAASKKIRAEQERDLKQFREGLKQELRLLKAEVDRLPKEHRKNEFKLRKEKLDAEHLEKEKTFLESLNENHESYLRRLSDSHREKIALMERQFLQQKQQLMRTREAALWEIEEKQIHEKHQLIKRHLKDIFILQRLQMVIRHEKEIEQIKRRSARKEEELIKKQSIEKRSLPKRIRTEMKARELMFRESLRISISGATDSDVGKNMFKEFQENEKKRYQAEQQRFELKHQRQLEELRAVNDATLKELEQLQNEKRKMLLEHETQKFKQRDELFSKELREWKGQLQPRKKKLEEELLKEMQAADNEIKEYLPPYVVLRSDSIDSHFRPHSPSSTPSTPSFPDSVRSSWGHQRSWSTSTVDSRITTATIPASNPVAEDDSTA</sequence>
<keyword evidence="2" id="KW-1185">Reference proteome</keyword>
<keyword evidence="1" id="KW-0808">Transferase</keyword>
<name>A0ACB9SVI7_HOLOL</name>
<dbReference type="Proteomes" id="UP001056778">
    <property type="component" value="Chromosome 7"/>
</dbReference>
<evidence type="ECO:0000313" key="2">
    <source>
        <dbReference type="Proteomes" id="UP001056778"/>
    </source>
</evidence>
<reference evidence="1" key="1">
    <citation type="submission" date="2022-04" db="EMBL/GenBank/DDBJ databases">
        <title>Chromosome-scale genome assembly of Holotrichia oblita Faldermann.</title>
        <authorList>
            <person name="Rongchong L."/>
        </authorList>
    </citation>
    <scope>NUCLEOTIDE SEQUENCE</scope>
    <source>
        <strain evidence="1">81SQS9</strain>
    </source>
</reference>